<sequence length="68" mass="7769">MAEEETKNEEEFDICITCGKVTSHKKTDNIVFRSGYIEGAGQLCFVCSQTRKLHKTGNYGDNEWTRYG</sequence>
<name>A0A382A8Z6_9ZZZZ</name>
<dbReference type="EMBL" id="UINC01024265">
    <property type="protein sequence ID" value="SVA97572.1"/>
    <property type="molecule type" value="Genomic_DNA"/>
</dbReference>
<organism evidence="1">
    <name type="scientific">marine metagenome</name>
    <dbReference type="NCBI Taxonomy" id="408172"/>
    <lineage>
        <taxon>unclassified sequences</taxon>
        <taxon>metagenomes</taxon>
        <taxon>ecological metagenomes</taxon>
    </lineage>
</organism>
<reference evidence="1" key="1">
    <citation type="submission" date="2018-05" db="EMBL/GenBank/DDBJ databases">
        <authorList>
            <person name="Lanie J.A."/>
            <person name="Ng W.-L."/>
            <person name="Kazmierczak K.M."/>
            <person name="Andrzejewski T.M."/>
            <person name="Davidsen T.M."/>
            <person name="Wayne K.J."/>
            <person name="Tettelin H."/>
            <person name="Glass J.I."/>
            <person name="Rusch D."/>
            <person name="Podicherti R."/>
            <person name="Tsui H.-C.T."/>
            <person name="Winkler M.E."/>
        </authorList>
    </citation>
    <scope>NUCLEOTIDE SEQUENCE</scope>
</reference>
<evidence type="ECO:0000313" key="1">
    <source>
        <dbReference type="EMBL" id="SVA97572.1"/>
    </source>
</evidence>
<gene>
    <name evidence="1" type="ORF">METZ01_LOCUS150426</name>
</gene>
<dbReference type="AlphaFoldDB" id="A0A382A8Z6"/>
<accession>A0A382A8Z6</accession>
<protein>
    <submittedName>
        <fullName evidence="1">Uncharacterized protein</fullName>
    </submittedName>
</protein>
<proteinExistence type="predicted"/>